<dbReference type="Proteomes" id="UP001597511">
    <property type="component" value="Unassembled WGS sequence"/>
</dbReference>
<dbReference type="RefSeq" id="WP_386094087.1">
    <property type="nucleotide sequence ID" value="NZ_JBHUOZ010000001.1"/>
</dbReference>
<proteinExistence type="predicted"/>
<evidence type="ECO:0000313" key="2">
    <source>
        <dbReference type="EMBL" id="MFD2918267.1"/>
    </source>
</evidence>
<protein>
    <recommendedName>
        <fullName evidence="4">FtsX-like permease family protein</fullName>
    </recommendedName>
</protein>
<feature type="transmembrane region" description="Helical" evidence="1">
    <location>
        <begin position="21"/>
        <end position="43"/>
    </location>
</feature>
<comment type="caution">
    <text evidence="2">The sequence shown here is derived from an EMBL/GenBank/DDBJ whole genome shotgun (WGS) entry which is preliminary data.</text>
</comment>
<keyword evidence="1" id="KW-1133">Transmembrane helix</keyword>
<reference evidence="3" key="1">
    <citation type="journal article" date="2019" name="Int. J. Syst. Evol. Microbiol.">
        <title>The Global Catalogue of Microorganisms (GCM) 10K type strain sequencing project: providing services to taxonomists for standard genome sequencing and annotation.</title>
        <authorList>
            <consortium name="The Broad Institute Genomics Platform"/>
            <consortium name="The Broad Institute Genome Sequencing Center for Infectious Disease"/>
            <person name="Wu L."/>
            <person name="Ma J."/>
        </authorList>
    </citation>
    <scope>NUCLEOTIDE SEQUENCE [LARGE SCALE GENOMIC DNA]</scope>
    <source>
        <strain evidence="3">KCTC 23299</strain>
    </source>
</reference>
<feature type="transmembrane region" description="Helical" evidence="1">
    <location>
        <begin position="329"/>
        <end position="351"/>
    </location>
</feature>
<organism evidence="2 3">
    <name type="scientific">Terrimonas rubra</name>
    <dbReference type="NCBI Taxonomy" id="1035890"/>
    <lineage>
        <taxon>Bacteria</taxon>
        <taxon>Pseudomonadati</taxon>
        <taxon>Bacteroidota</taxon>
        <taxon>Chitinophagia</taxon>
        <taxon>Chitinophagales</taxon>
        <taxon>Chitinophagaceae</taxon>
        <taxon>Terrimonas</taxon>
    </lineage>
</organism>
<evidence type="ECO:0000313" key="3">
    <source>
        <dbReference type="Proteomes" id="UP001597511"/>
    </source>
</evidence>
<name>A0ABW6A0G5_9BACT</name>
<dbReference type="EMBL" id="JBHUOZ010000001">
    <property type="protein sequence ID" value="MFD2918267.1"/>
    <property type="molecule type" value="Genomic_DNA"/>
</dbReference>
<evidence type="ECO:0008006" key="4">
    <source>
        <dbReference type="Google" id="ProtNLM"/>
    </source>
</evidence>
<gene>
    <name evidence="2" type="ORF">ACFS6H_01020</name>
</gene>
<keyword evidence="1" id="KW-0812">Transmembrane</keyword>
<feature type="transmembrane region" description="Helical" evidence="1">
    <location>
        <begin position="274"/>
        <end position="297"/>
    </location>
</feature>
<evidence type="ECO:0000256" key="1">
    <source>
        <dbReference type="SAM" id="Phobius"/>
    </source>
</evidence>
<accession>A0ABW6A0G5</accession>
<sequence>MALSFKPIKPLLQTGGKGGSGFFSFLGLGIGVLLLLCSVQMYINIQQLLKEGSIRKNGYDYISITKPITNATMGQPEKSLFTQQDIDGLKANPLIDNVSPLIPNDFRVMLSAGDVVPFRTDMFLETLDNDFLDTLPPSFTWQPGQQTLPIILSSDFFEIYNVFAPGQNLPQISKETAGGMVVHVHCEGNNNSEVFYGRIVAFSDRVNSVLVPKAFLSWANEKFGKNKGVASSRLFIKTRDANNTELLKFFDSKGYKLNKDKTLLGRNKIVIQGIFSALGIFGLLVVILALLLFSFYLQLVIARSKDNLQLLLTIGYSPKWLGSNFSRRFVPMYLVIVFGALLATQLMQWAFHQFVMYNRPELSSVVHWSVISIAVILILLSVITNYRLVKKLLYKLYSIE</sequence>
<feature type="transmembrane region" description="Helical" evidence="1">
    <location>
        <begin position="366"/>
        <end position="386"/>
    </location>
</feature>
<keyword evidence="3" id="KW-1185">Reference proteome</keyword>
<keyword evidence="1" id="KW-0472">Membrane</keyword>